<protein>
    <submittedName>
        <fullName evidence="1">Uncharacterized protein</fullName>
    </submittedName>
</protein>
<organism evidence="1">
    <name type="scientific">marine metagenome</name>
    <dbReference type="NCBI Taxonomy" id="408172"/>
    <lineage>
        <taxon>unclassified sequences</taxon>
        <taxon>metagenomes</taxon>
        <taxon>ecological metagenomes</taxon>
    </lineage>
</organism>
<evidence type="ECO:0000313" key="1">
    <source>
        <dbReference type="EMBL" id="SVA87727.1"/>
    </source>
</evidence>
<reference evidence="1" key="1">
    <citation type="submission" date="2018-05" db="EMBL/GenBank/DDBJ databases">
        <authorList>
            <person name="Lanie J.A."/>
            <person name="Ng W.-L."/>
            <person name="Kazmierczak K.M."/>
            <person name="Andrzejewski T.M."/>
            <person name="Davidsen T.M."/>
            <person name="Wayne K.J."/>
            <person name="Tettelin H."/>
            <person name="Glass J.I."/>
            <person name="Rusch D."/>
            <person name="Podicherti R."/>
            <person name="Tsui H.-C.T."/>
            <person name="Winkler M.E."/>
        </authorList>
    </citation>
    <scope>NUCLEOTIDE SEQUENCE</scope>
</reference>
<sequence>PRSRSSTCSMPTQWPTTISIRVPWLTSAKWSWPRTTRFVSGPSAASTPSLLTVACLPPGTRCAGSSPSSTWPTAAHSTV</sequence>
<name>A0A381ZG58_9ZZZZ</name>
<gene>
    <name evidence="1" type="ORF">METZ01_LOCUS140581</name>
</gene>
<proteinExistence type="predicted"/>
<dbReference type="EMBL" id="UINC01021031">
    <property type="protein sequence ID" value="SVA87727.1"/>
    <property type="molecule type" value="Genomic_DNA"/>
</dbReference>
<feature type="non-terminal residue" evidence="1">
    <location>
        <position position="79"/>
    </location>
</feature>
<feature type="non-terminal residue" evidence="1">
    <location>
        <position position="1"/>
    </location>
</feature>
<dbReference type="AlphaFoldDB" id="A0A381ZG58"/>
<accession>A0A381ZG58</accession>